<reference evidence="4 5" key="1">
    <citation type="submission" date="2018-01" db="EMBL/GenBank/DDBJ databases">
        <title>Draft genome of the strawberry crown rot pathogen Phytophthora cactorum.</title>
        <authorList>
            <person name="Armitage A.D."/>
            <person name="Lysoe E."/>
            <person name="Nellist C.F."/>
            <person name="Harrison R.J."/>
            <person name="Brurberg M.B."/>
        </authorList>
    </citation>
    <scope>NUCLEOTIDE SEQUENCE [LARGE SCALE GENOMIC DNA]</scope>
    <source>
        <strain evidence="4 5">10300</strain>
    </source>
</reference>
<dbReference type="EMBL" id="RCMK01000717">
    <property type="protein sequence ID" value="KAG2914995.1"/>
    <property type="molecule type" value="Genomic_DNA"/>
</dbReference>
<evidence type="ECO:0000313" key="4">
    <source>
        <dbReference type="EMBL" id="RAW27120.1"/>
    </source>
</evidence>
<dbReference type="EMBL" id="JAENGZ010000787">
    <property type="protein sequence ID" value="KAG6953921.1"/>
    <property type="molecule type" value="Genomic_DNA"/>
</dbReference>
<keyword evidence="5" id="KW-1185">Reference proteome</keyword>
<dbReference type="AlphaFoldDB" id="A0A329RS59"/>
<evidence type="ECO:0000313" key="3">
    <source>
        <dbReference type="EMBL" id="KAG6953921.1"/>
    </source>
</evidence>
<name>A0A329RS59_9STRA</name>
<dbReference type="Proteomes" id="UP000760860">
    <property type="component" value="Unassembled WGS sequence"/>
</dbReference>
<accession>A0A329RS59</accession>
<evidence type="ECO:0000313" key="5">
    <source>
        <dbReference type="Proteomes" id="UP000251314"/>
    </source>
</evidence>
<reference evidence="1" key="2">
    <citation type="submission" date="2018-10" db="EMBL/GenBank/DDBJ databases">
        <title>Effector identification in a new, highly contiguous assembly of the strawberry crown rot pathogen Phytophthora cactorum.</title>
        <authorList>
            <person name="Armitage A.D."/>
            <person name="Nellist C.F."/>
            <person name="Bates H."/>
            <person name="Vickerstaff R.J."/>
            <person name="Harrison R.J."/>
        </authorList>
    </citation>
    <scope>NUCLEOTIDE SEQUENCE</scope>
    <source>
        <strain evidence="1">4040</strain>
        <strain evidence="2">P421</strain>
    </source>
</reference>
<dbReference type="EMBL" id="RCMV01000838">
    <property type="protein sequence ID" value="KAG3212438.1"/>
    <property type="molecule type" value="Genomic_DNA"/>
</dbReference>
<dbReference type="VEuPathDB" id="FungiDB:PC110_g16475"/>
<dbReference type="Proteomes" id="UP000251314">
    <property type="component" value="Unassembled WGS sequence"/>
</dbReference>
<comment type="caution">
    <text evidence="4">The sequence shown here is derived from an EMBL/GenBank/DDBJ whole genome shotgun (WGS) entry which is preliminary data.</text>
</comment>
<dbReference type="Proteomes" id="UP000736787">
    <property type="component" value="Unassembled WGS sequence"/>
</dbReference>
<dbReference type="Proteomes" id="UP000688947">
    <property type="component" value="Unassembled WGS sequence"/>
</dbReference>
<reference evidence="3" key="3">
    <citation type="submission" date="2021-01" db="EMBL/GenBank/DDBJ databases">
        <title>Phytophthora aleatoria, a newly-described species from Pinus radiata is distinct from Phytophthora cactorum isolates based on comparative genomics.</title>
        <authorList>
            <person name="Mcdougal R."/>
            <person name="Panda P."/>
            <person name="Williams N."/>
            <person name="Studholme D.J."/>
        </authorList>
    </citation>
    <scope>NUCLEOTIDE SEQUENCE</scope>
    <source>
        <strain evidence="3">NZFS 3830</strain>
    </source>
</reference>
<protein>
    <submittedName>
        <fullName evidence="4">Uncharacterized protein</fullName>
    </submittedName>
</protein>
<sequence>MAIAAWKPGVSIFEVSDKTFTRYLSAKRDGESLKRHVTRRITRNMGISMKKCQRKLSDEGDTPVLEKLSGQLQKLYVEMELNRSAKSP</sequence>
<evidence type="ECO:0000313" key="2">
    <source>
        <dbReference type="EMBL" id="KAG3212438.1"/>
    </source>
</evidence>
<proteinExistence type="predicted"/>
<evidence type="ECO:0000313" key="1">
    <source>
        <dbReference type="EMBL" id="KAG2914995.1"/>
    </source>
</evidence>
<organism evidence="4 5">
    <name type="scientific">Phytophthora cactorum</name>
    <dbReference type="NCBI Taxonomy" id="29920"/>
    <lineage>
        <taxon>Eukaryota</taxon>
        <taxon>Sar</taxon>
        <taxon>Stramenopiles</taxon>
        <taxon>Oomycota</taxon>
        <taxon>Peronosporomycetes</taxon>
        <taxon>Peronosporales</taxon>
        <taxon>Peronosporaceae</taxon>
        <taxon>Phytophthora</taxon>
    </lineage>
</organism>
<dbReference type="OrthoDB" id="124038at2759"/>
<gene>
    <name evidence="3" type="ORF">JG687_00012114</name>
    <name evidence="4" type="ORF">PC110_g16475</name>
    <name evidence="1" type="ORF">PC117_g18160</name>
    <name evidence="2" type="ORF">PC129_g16613</name>
</gene>
<dbReference type="EMBL" id="MJFZ01000588">
    <property type="protein sequence ID" value="RAW27120.1"/>
    <property type="molecule type" value="Genomic_DNA"/>
</dbReference>